<dbReference type="EMBL" id="HBHP01030104">
    <property type="protein sequence ID" value="CAD9774564.1"/>
    <property type="molecule type" value="Transcribed_RNA"/>
</dbReference>
<evidence type="ECO:0000313" key="8">
    <source>
        <dbReference type="EMBL" id="CAD9774564.1"/>
    </source>
</evidence>
<dbReference type="Gene3D" id="3.40.50.150">
    <property type="entry name" value="Vaccinia Virus protein VP39"/>
    <property type="match status" value="1"/>
</dbReference>
<comment type="similarity">
    <text evidence="2">Belongs to the methyltransferase superfamily. L-isoaspartyl/D-aspartyl protein methyltransferase family.</text>
</comment>
<dbReference type="SUPFAM" id="SSF53335">
    <property type="entry name" value="S-adenosyl-L-methionine-dependent methyltransferases"/>
    <property type="match status" value="1"/>
</dbReference>
<dbReference type="InterPro" id="IPR000682">
    <property type="entry name" value="PCMT"/>
</dbReference>
<evidence type="ECO:0000256" key="1">
    <source>
        <dbReference type="ARBA" id="ARBA00004496"/>
    </source>
</evidence>
<accession>A0A7S2XGB9</accession>
<dbReference type="AlphaFoldDB" id="A0A7S2XGB9"/>
<dbReference type="GO" id="GO:0004719">
    <property type="term" value="F:protein-L-isoaspartate (D-aspartate) O-methyltransferase activity"/>
    <property type="evidence" value="ECO:0007669"/>
    <property type="project" value="UniProtKB-EC"/>
</dbReference>
<dbReference type="EC" id="2.1.1.77" evidence="3"/>
<dbReference type="GO" id="GO:0032259">
    <property type="term" value="P:methylation"/>
    <property type="evidence" value="ECO:0007669"/>
    <property type="project" value="UniProtKB-KW"/>
</dbReference>
<dbReference type="PANTHER" id="PTHR11579">
    <property type="entry name" value="PROTEIN-L-ISOASPARTATE O-METHYLTRANSFERASE"/>
    <property type="match status" value="1"/>
</dbReference>
<dbReference type="InterPro" id="IPR029063">
    <property type="entry name" value="SAM-dependent_MTases_sf"/>
</dbReference>
<sequence>MHAEALELLQGHLKPGARVLDVGSGSGYLSVCFAKMVGKTGKVVGIDVIDELVDNSIDNVKKHHSDLLESGNLQIKKADGWKGDPQNGPFDAIHVGAAAVSVPAALVEQLKPGGRMLIPVGPQGGGQEFRQIDKNKDGKVTSTTLMGVVYVPLVKKSSPTEQS</sequence>
<dbReference type="Pfam" id="PF01135">
    <property type="entry name" value="PCMT"/>
    <property type="match status" value="1"/>
</dbReference>
<gene>
    <name evidence="8" type="ORF">LSP00402_LOCUS18557</name>
</gene>
<evidence type="ECO:0000256" key="4">
    <source>
        <dbReference type="ARBA" id="ARBA00022490"/>
    </source>
</evidence>
<dbReference type="CDD" id="cd02440">
    <property type="entry name" value="AdoMet_MTases"/>
    <property type="match status" value="1"/>
</dbReference>
<organism evidence="8">
    <name type="scientific">Lotharella oceanica</name>
    <dbReference type="NCBI Taxonomy" id="641309"/>
    <lineage>
        <taxon>Eukaryota</taxon>
        <taxon>Sar</taxon>
        <taxon>Rhizaria</taxon>
        <taxon>Cercozoa</taxon>
        <taxon>Chlorarachniophyceae</taxon>
        <taxon>Lotharella</taxon>
    </lineage>
</organism>
<name>A0A7S2XGB9_9EUKA</name>
<proteinExistence type="inferred from homology"/>
<keyword evidence="4" id="KW-0963">Cytoplasm</keyword>
<comment type="subcellular location">
    <subcellularLocation>
        <location evidence="1">Cytoplasm</location>
    </subcellularLocation>
</comment>
<evidence type="ECO:0000256" key="7">
    <source>
        <dbReference type="ARBA" id="ARBA00022691"/>
    </source>
</evidence>
<evidence type="ECO:0000256" key="3">
    <source>
        <dbReference type="ARBA" id="ARBA00011890"/>
    </source>
</evidence>
<keyword evidence="5" id="KW-0489">Methyltransferase</keyword>
<keyword evidence="7" id="KW-0949">S-adenosyl-L-methionine</keyword>
<evidence type="ECO:0000256" key="2">
    <source>
        <dbReference type="ARBA" id="ARBA00005369"/>
    </source>
</evidence>
<evidence type="ECO:0000256" key="6">
    <source>
        <dbReference type="ARBA" id="ARBA00022679"/>
    </source>
</evidence>
<reference evidence="8" key="1">
    <citation type="submission" date="2021-01" db="EMBL/GenBank/DDBJ databases">
        <authorList>
            <person name="Corre E."/>
            <person name="Pelletier E."/>
            <person name="Niang G."/>
            <person name="Scheremetjew M."/>
            <person name="Finn R."/>
            <person name="Kale V."/>
            <person name="Holt S."/>
            <person name="Cochrane G."/>
            <person name="Meng A."/>
            <person name="Brown T."/>
            <person name="Cohen L."/>
        </authorList>
    </citation>
    <scope>NUCLEOTIDE SEQUENCE</scope>
    <source>
        <strain evidence="8">CCMP622</strain>
    </source>
</reference>
<dbReference type="PANTHER" id="PTHR11579:SF0">
    <property type="entry name" value="PROTEIN-L-ISOASPARTATE(D-ASPARTATE) O-METHYLTRANSFERASE"/>
    <property type="match status" value="1"/>
</dbReference>
<evidence type="ECO:0000256" key="5">
    <source>
        <dbReference type="ARBA" id="ARBA00022603"/>
    </source>
</evidence>
<keyword evidence="6" id="KW-0808">Transferase</keyword>
<protein>
    <recommendedName>
        <fullName evidence="3">protein-L-isoaspartate(D-aspartate) O-methyltransferase</fullName>
        <ecNumber evidence="3">2.1.1.77</ecNumber>
    </recommendedName>
</protein>
<dbReference type="GO" id="GO:0005737">
    <property type="term" value="C:cytoplasm"/>
    <property type="evidence" value="ECO:0007669"/>
    <property type="project" value="UniProtKB-SubCell"/>
</dbReference>